<evidence type="ECO:0000256" key="2">
    <source>
        <dbReference type="ARBA" id="ARBA00004496"/>
    </source>
</evidence>
<dbReference type="SUPFAM" id="SSF46785">
    <property type="entry name" value="Winged helix' DNA-binding domain"/>
    <property type="match status" value="1"/>
</dbReference>
<evidence type="ECO:0000256" key="3">
    <source>
        <dbReference type="ARBA" id="ARBA00022490"/>
    </source>
</evidence>
<evidence type="ECO:0000259" key="5">
    <source>
        <dbReference type="PROSITE" id="PS50250"/>
    </source>
</evidence>
<dbReference type="PANTHER" id="PTHR10758">
    <property type="entry name" value="26S PROTEASOME NON-ATPASE REGULATORY SUBUNIT 3/COP9 SIGNALOSOME COMPLEX SUBUNIT 3"/>
    <property type="match status" value="1"/>
</dbReference>
<dbReference type="STRING" id="667725.A0A0L0FIN9"/>
<dbReference type="GO" id="GO:0005737">
    <property type="term" value="C:cytoplasm"/>
    <property type="evidence" value="ECO:0007669"/>
    <property type="project" value="UniProtKB-SubCell"/>
</dbReference>
<dbReference type="RefSeq" id="XP_014149810.1">
    <property type="nucleotide sequence ID" value="XM_014294335.1"/>
</dbReference>
<comment type="subcellular location">
    <subcellularLocation>
        <location evidence="2">Cytoplasm</location>
    </subcellularLocation>
    <subcellularLocation>
        <location evidence="1">Nucleus</location>
    </subcellularLocation>
</comment>
<feature type="non-terminal residue" evidence="6">
    <location>
        <position position="81"/>
    </location>
</feature>
<feature type="non-terminal residue" evidence="6">
    <location>
        <position position="1"/>
    </location>
</feature>
<dbReference type="InterPro" id="IPR036388">
    <property type="entry name" value="WH-like_DNA-bd_sf"/>
</dbReference>
<reference evidence="6 7" key="1">
    <citation type="submission" date="2011-02" db="EMBL/GenBank/DDBJ databases">
        <title>The Genome Sequence of Sphaeroforma arctica JP610.</title>
        <authorList>
            <consortium name="The Broad Institute Genome Sequencing Platform"/>
            <person name="Russ C."/>
            <person name="Cuomo C."/>
            <person name="Young S.K."/>
            <person name="Zeng Q."/>
            <person name="Gargeya S."/>
            <person name="Alvarado L."/>
            <person name="Berlin A."/>
            <person name="Chapman S.B."/>
            <person name="Chen Z."/>
            <person name="Freedman E."/>
            <person name="Gellesch M."/>
            <person name="Goldberg J."/>
            <person name="Griggs A."/>
            <person name="Gujja S."/>
            <person name="Heilman E."/>
            <person name="Heiman D."/>
            <person name="Howarth C."/>
            <person name="Mehta T."/>
            <person name="Neiman D."/>
            <person name="Pearson M."/>
            <person name="Roberts A."/>
            <person name="Saif S."/>
            <person name="Shea T."/>
            <person name="Shenoy N."/>
            <person name="Sisk P."/>
            <person name="Stolte C."/>
            <person name="Sykes S."/>
            <person name="White J."/>
            <person name="Yandava C."/>
            <person name="Burger G."/>
            <person name="Gray M.W."/>
            <person name="Holland P.W.H."/>
            <person name="King N."/>
            <person name="Lang F.B.F."/>
            <person name="Roger A.J."/>
            <person name="Ruiz-Trillo I."/>
            <person name="Haas B."/>
            <person name="Nusbaum C."/>
            <person name="Birren B."/>
        </authorList>
    </citation>
    <scope>NUCLEOTIDE SEQUENCE [LARGE SCALE GENOMIC DNA]</scope>
    <source>
        <strain evidence="6 7">JP610</strain>
    </source>
</reference>
<dbReference type="GO" id="GO:0006511">
    <property type="term" value="P:ubiquitin-dependent protein catabolic process"/>
    <property type="evidence" value="ECO:0007669"/>
    <property type="project" value="TreeGrafter"/>
</dbReference>
<gene>
    <name evidence="6" type="ORF">SARC_11577</name>
</gene>
<evidence type="ECO:0000256" key="4">
    <source>
        <dbReference type="ARBA" id="ARBA00023242"/>
    </source>
</evidence>
<evidence type="ECO:0000313" key="7">
    <source>
        <dbReference type="Proteomes" id="UP000054560"/>
    </source>
</evidence>
<name>A0A0L0FIN9_9EUKA</name>
<keyword evidence="3" id="KW-0963">Cytoplasm</keyword>
<proteinExistence type="predicted"/>
<dbReference type="AlphaFoldDB" id="A0A0L0FIN9"/>
<feature type="domain" description="PCI" evidence="5">
    <location>
        <begin position="1"/>
        <end position="41"/>
    </location>
</feature>
<keyword evidence="4" id="KW-0539">Nucleus</keyword>
<dbReference type="Pfam" id="PF01399">
    <property type="entry name" value="PCI"/>
    <property type="match status" value="1"/>
</dbReference>
<keyword evidence="7" id="KW-1185">Reference proteome</keyword>
<dbReference type="EMBL" id="KQ243362">
    <property type="protein sequence ID" value="KNC75908.1"/>
    <property type="molecule type" value="Genomic_DNA"/>
</dbReference>
<dbReference type="GeneID" id="25912081"/>
<evidence type="ECO:0000313" key="6">
    <source>
        <dbReference type="EMBL" id="KNC75908.1"/>
    </source>
</evidence>
<dbReference type="InterPro" id="IPR000717">
    <property type="entry name" value="PCI_dom"/>
</dbReference>
<accession>A0A0L0FIN9</accession>
<dbReference type="Proteomes" id="UP000054560">
    <property type="component" value="Unassembled WGS sequence"/>
</dbReference>
<dbReference type="PROSITE" id="PS50250">
    <property type="entry name" value="PCI"/>
    <property type="match status" value="1"/>
</dbReference>
<dbReference type="GO" id="GO:0008180">
    <property type="term" value="C:COP9 signalosome"/>
    <property type="evidence" value="ECO:0007669"/>
    <property type="project" value="TreeGrafter"/>
</dbReference>
<dbReference type="Gene3D" id="1.10.10.10">
    <property type="entry name" value="Winged helix-like DNA-binding domain superfamily/Winged helix DNA-binding domain"/>
    <property type="match status" value="1"/>
</dbReference>
<organism evidence="6 7">
    <name type="scientific">Sphaeroforma arctica JP610</name>
    <dbReference type="NCBI Taxonomy" id="667725"/>
    <lineage>
        <taxon>Eukaryota</taxon>
        <taxon>Ichthyosporea</taxon>
        <taxon>Ichthyophonida</taxon>
        <taxon>Sphaeroforma</taxon>
    </lineage>
</organism>
<dbReference type="PANTHER" id="PTHR10758:SF1">
    <property type="entry name" value="COP9 SIGNALOSOME COMPLEX SUBUNIT 3"/>
    <property type="match status" value="1"/>
</dbReference>
<protein>
    <recommendedName>
        <fullName evidence="5">PCI domain-containing protein</fullName>
    </recommendedName>
</protein>
<sequence length="81" mass="8800">TVGLGGPEEAELLVLKMIEKGRIHAKINQANGTVSFDESPQDFGARDTTLLLNAQIESLIKLNQSVLLADQHVQDTMDLAK</sequence>
<dbReference type="InterPro" id="IPR036390">
    <property type="entry name" value="WH_DNA-bd_sf"/>
</dbReference>
<dbReference type="OrthoDB" id="29061at2759"/>
<dbReference type="InterPro" id="IPR050756">
    <property type="entry name" value="CSN3"/>
</dbReference>
<evidence type="ECO:0000256" key="1">
    <source>
        <dbReference type="ARBA" id="ARBA00004123"/>
    </source>
</evidence>